<dbReference type="Ensembl" id="ENSAOCT00000007391.2">
    <property type="protein sequence ID" value="ENSAOCP00000004816.1"/>
    <property type="gene ID" value="ENSAOCG00000008247.2"/>
</dbReference>
<dbReference type="GeneTree" id="ENSGT00940000167237"/>
<reference evidence="2" key="3">
    <citation type="submission" date="2025-09" db="UniProtKB">
        <authorList>
            <consortium name="Ensembl"/>
        </authorList>
    </citation>
    <scope>IDENTIFICATION</scope>
</reference>
<dbReference type="PROSITE" id="PS50181">
    <property type="entry name" value="FBOX"/>
    <property type="match status" value="1"/>
</dbReference>
<dbReference type="Proteomes" id="UP001501940">
    <property type="component" value="Chromosome 11"/>
</dbReference>
<name>A0A3Q1B424_AMPOC</name>
<dbReference type="InterPro" id="IPR001810">
    <property type="entry name" value="F-box_dom"/>
</dbReference>
<dbReference type="Pfam" id="PF24467">
    <property type="entry name" value="ARM_FBXO47"/>
    <property type="match status" value="1"/>
</dbReference>
<organism evidence="2 3">
    <name type="scientific">Amphiprion ocellaris</name>
    <name type="common">Clown anemonefish</name>
    <dbReference type="NCBI Taxonomy" id="80972"/>
    <lineage>
        <taxon>Eukaryota</taxon>
        <taxon>Metazoa</taxon>
        <taxon>Chordata</taxon>
        <taxon>Craniata</taxon>
        <taxon>Vertebrata</taxon>
        <taxon>Euteleostomi</taxon>
        <taxon>Actinopterygii</taxon>
        <taxon>Neopterygii</taxon>
        <taxon>Teleostei</taxon>
        <taxon>Neoteleostei</taxon>
        <taxon>Acanthomorphata</taxon>
        <taxon>Ovalentaria</taxon>
        <taxon>Pomacentridae</taxon>
        <taxon>Amphiprion</taxon>
    </lineage>
</organism>
<dbReference type="GeneID" id="111575391"/>
<dbReference type="OrthoDB" id="9858120at2759"/>
<dbReference type="InterPro" id="IPR056622">
    <property type="entry name" value="ARM_FBXO47"/>
</dbReference>
<dbReference type="PANTHER" id="PTHR34098:SF1">
    <property type="entry name" value="F-BOX ONLY PROTEIN 47"/>
    <property type="match status" value="1"/>
</dbReference>
<dbReference type="InterPro" id="IPR038946">
    <property type="entry name" value="FBXO47"/>
</dbReference>
<accession>A0A3Q1B424</accession>
<dbReference type="RefSeq" id="XP_023136236.1">
    <property type="nucleotide sequence ID" value="XM_023280468.3"/>
</dbReference>
<protein>
    <recommendedName>
        <fullName evidence="1">F-box domain-containing protein</fullName>
    </recommendedName>
</protein>
<dbReference type="PANTHER" id="PTHR34098">
    <property type="entry name" value="F-BOX ONLY PROTEIN 47"/>
    <property type="match status" value="1"/>
</dbReference>
<evidence type="ECO:0000259" key="1">
    <source>
        <dbReference type="PROSITE" id="PS50181"/>
    </source>
</evidence>
<proteinExistence type="predicted"/>
<evidence type="ECO:0000313" key="2">
    <source>
        <dbReference type="Ensembl" id="ENSAOCP00000004816.1"/>
    </source>
</evidence>
<reference evidence="2" key="2">
    <citation type="submission" date="2025-08" db="UniProtKB">
        <authorList>
            <consortium name="Ensembl"/>
        </authorList>
    </citation>
    <scope>IDENTIFICATION</scope>
</reference>
<keyword evidence="3" id="KW-1185">Reference proteome</keyword>
<sequence length="454" mass="52325">MVKKAARNVGKYKWTKKSQRYKKTHHDPAVRTVMTRSQSASSGSFFHRVPAEVFGMILDKLSVLDISVLSMVSKDITRNVVDYISTLAWKNKTIIQRFHQPSCLEQRSTIEHYRSLGLLFKRCTLLLPTKDRLKFILGRFSQIPCFMLEHCLTPDCIGFSSCGVFLQTLIAGWDELECHRVFNFLCELTNLLQKIGAVITAKPGAKWHQELQLRLFCRQVLLDPQPNQVEHQFWLVQLLKPLPMVSQAHLLFILYGPLRPEGSLGWQDLVERGLPHSALWDLAKAILELFGQVEVKGWNTDSMLAVLEELTVIPQPWHVENIARLLVLCGSNLCYTVLASKALSGRLTEISRLIVYIVLVCEKDGYHMGWAVKLVQQISKVFSTVPEKLCFIQQLENMFSEVTREFFEFSVAGNHFEDREIFPTLCILLDSRAHFHTNFIHMFLQQELHRLKEM</sequence>
<dbReference type="KEGG" id="aoce:111575391"/>
<dbReference type="AlphaFoldDB" id="A0A3Q1B424"/>
<feature type="domain" description="F-box" evidence="1">
    <location>
        <begin position="43"/>
        <end position="92"/>
    </location>
</feature>
<dbReference type="OMA" id="AFACVTM"/>
<reference evidence="2 3" key="1">
    <citation type="submission" date="2022-01" db="EMBL/GenBank/DDBJ databases">
        <title>A chromosome-scale genome assembly of the false clownfish, Amphiprion ocellaris.</title>
        <authorList>
            <person name="Ryu T."/>
        </authorList>
    </citation>
    <scope>NUCLEOTIDE SEQUENCE [LARGE SCALE GENOMIC DNA]</scope>
</reference>
<dbReference type="STRING" id="80972.ENSAOCP00000004816"/>
<evidence type="ECO:0000313" key="3">
    <source>
        <dbReference type="Proteomes" id="UP001501940"/>
    </source>
</evidence>